<evidence type="ECO:0000313" key="3">
    <source>
        <dbReference type="Proteomes" id="UP000629287"/>
    </source>
</evidence>
<reference evidence="2 3" key="1">
    <citation type="submission" date="2020-10" db="EMBL/GenBank/DDBJ databases">
        <title>Sequencing the genomes of 1000 actinobacteria strains.</title>
        <authorList>
            <person name="Klenk H.-P."/>
        </authorList>
    </citation>
    <scope>NUCLEOTIDE SEQUENCE [LARGE SCALE GENOMIC DNA]</scope>
    <source>
        <strain evidence="2 3">DSM 41803</strain>
    </source>
</reference>
<dbReference type="InterPro" id="IPR003346">
    <property type="entry name" value="Transposase_20"/>
</dbReference>
<gene>
    <name evidence="2" type="ORF">H4687_007701</name>
</gene>
<dbReference type="GeneID" id="86832186"/>
<comment type="caution">
    <text evidence="2">The sequence shown here is derived from an EMBL/GenBank/DDBJ whole genome shotgun (WGS) entry which is preliminary data.</text>
</comment>
<dbReference type="RefSeq" id="WP_012999348.1">
    <property type="nucleotide sequence ID" value="NZ_JADBGF010000001.1"/>
</dbReference>
<dbReference type="GO" id="GO:0004803">
    <property type="term" value="F:transposase activity"/>
    <property type="evidence" value="ECO:0007669"/>
    <property type="project" value="InterPro"/>
</dbReference>
<feature type="domain" description="Transposase IS116/IS110/IS902 C-terminal" evidence="1">
    <location>
        <begin position="51"/>
        <end position="102"/>
    </location>
</feature>
<dbReference type="Pfam" id="PF02371">
    <property type="entry name" value="Transposase_20"/>
    <property type="match status" value="1"/>
</dbReference>
<organism evidence="2 3">
    <name type="scientific">Streptomyces stelliscabiei</name>
    <dbReference type="NCBI Taxonomy" id="146820"/>
    <lineage>
        <taxon>Bacteria</taxon>
        <taxon>Bacillati</taxon>
        <taxon>Actinomycetota</taxon>
        <taxon>Actinomycetes</taxon>
        <taxon>Kitasatosporales</taxon>
        <taxon>Streptomycetaceae</taxon>
        <taxon>Streptomyces</taxon>
    </lineage>
</organism>
<dbReference type="PANTHER" id="PTHR33055:SF15">
    <property type="entry name" value="TRANSPOSASE-RELATED"/>
    <property type="match status" value="1"/>
</dbReference>
<name>A0A8I0PCD4_9ACTN</name>
<keyword evidence="3" id="KW-1185">Reference proteome</keyword>
<dbReference type="PANTHER" id="PTHR33055">
    <property type="entry name" value="TRANSPOSASE FOR INSERTION SEQUENCE ELEMENT IS1111A"/>
    <property type="match status" value="1"/>
</dbReference>
<dbReference type="AlphaFoldDB" id="A0A8I0PCD4"/>
<accession>A0A8I0PCD4</accession>
<sequence>MPQSTVDHLTAQIDELDRLIARTLEEITTPPGSTSTGDEAAALSARTLPEKLDAVPGIGLATARILLAEIGADTSRFPTLERLVSWAKLCPRTIRSVQREEHLGAGRAGYPLAKGRSR</sequence>
<dbReference type="GeneID" id="25123576"/>
<dbReference type="InterPro" id="IPR047650">
    <property type="entry name" value="Transpos_IS110"/>
</dbReference>
<dbReference type="GO" id="GO:0006313">
    <property type="term" value="P:DNA transposition"/>
    <property type="evidence" value="ECO:0007669"/>
    <property type="project" value="InterPro"/>
</dbReference>
<dbReference type="Proteomes" id="UP000629287">
    <property type="component" value="Unassembled WGS sequence"/>
</dbReference>
<protein>
    <submittedName>
        <fullName evidence="2">Transposase</fullName>
    </submittedName>
</protein>
<dbReference type="EMBL" id="JADBGF010000001">
    <property type="protein sequence ID" value="MBE1601572.1"/>
    <property type="molecule type" value="Genomic_DNA"/>
</dbReference>
<evidence type="ECO:0000313" key="2">
    <source>
        <dbReference type="EMBL" id="MBE1601572.1"/>
    </source>
</evidence>
<dbReference type="OrthoDB" id="9815354at2"/>
<proteinExistence type="predicted"/>
<evidence type="ECO:0000259" key="1">
    <source>
        <dbReference type="Pfam" id="PF02371"/>
    </source>
</evidence>
<dbReference type="GO" id="GO:0003677">
    <property type="term" value="F:DNA binding"/>
    <property type="evidence" value="ECO:0007669"/>
    <property type="project" value="InterPro"/>
</dbReference>